<dbReference type="InterPro" id="IPR003782">
    <property type="entry name" value="SCO1/SenC"/>
</dbReference>
<feature type="chain" id="PRO_5027022502" description="Thioredoxin domain-containing protein" evidence="4">
    <location>
        <begin position="27"/>
        <end position="478"/>
    </location>
</feature>
<accession>A0A6N4DMZ7</accession>
<comment type="similarity">
    <text evidence="1">Belongs to the SCO1/2 family.</text>
</comment>
<evidence type="ECO:0000313" key="5">
    <source>
        <dbReference type="EMBL" id="PUD99608.1"/>
    </source>
</evidence>
<dbReference type="InterPro" id="IPR006127">
    <property type="entry name" value="ZnuA-like"/>
</dbReference>
<feature type="binding site" evidence="2">
    <location>
        <position position="350"/>
    </location>
    <ligand>
        <name>Cu cation</name>
        <dbReference type="ChEBI" id="CHEBI:23378"/>
    </ligand>
</feature>
<evidence type="ECO:0000313" key="6">
    <source>
        <dbReference type="Proteomes" id="UP000250928"/>
    </source>
</evidence>
<gene>
    <name evidence="5" type="ORF">C3L24_10720</name>
</gene>
<dbReference type="SUPFAM" id="SSF52833">
    <property type="entry name" value="Thioredoxin-like"/>
    <property type="match status" value="1"/>
</dbReference>
<feature type="binding site" evidence="2">
    <location>
        <position position="441"/>
    </location>
    <ligand>
        <name>Cu cation</name>
        <dbReference type="ChEBI" id="CHEBI:23378"/>
    </ligand>
</feature>
<dbReference type="Gene3D" id="3.40.30.10">
    <property type="entry name" value="Glutaredoxin"/>
    <property type="match status" value="1"/>
</dbReference>
<feature type="signal peptide" evidence="4">
    <location>
        <begin position="1"/>
        <end position="26"/>
    </location>
</feature>
<dbReference type="CDD" id="cd02968">
    <property type="entry name" value="SCO"/>
    <property type="match status" value="1"/>
</dbReference>
<evidence type="ECO:0000256" key="2">
    <source>
        <dbReference type="PIRSR" id="PIRSR603782-1"/>
    </source>
</evidence>
<dbReference type="SUPFAM" id="SSF53807">
    <property type="entry name" value="Helical backbone' metal receptor"/>
    <property type="match status" value="1"/>
</dbReference>
<name>A0A6N4DMZ7_9GAMM</name>
<dbReference type="PANTHER" id="PTHR12151:SF25">
    <property type="entry name" value="LINALOOL DEHYDRATASE_ISOMERASE DOMAIN-CONTAINING PROTEIN"/>
    <property type="match status" value="1"/>
</dbReference>
<protein>
    <recommendedName>
        <fullName evidence="7">Thioredoxin domain-containing protein</fullName>
    </recommendedName>
</protein>
<evidence type="ECO:0008006" key="7">
    <source>
        <dbReference type="Google" id="ProtNLM"/>
    </source>
</evidence>
<keyword evidence="4" id="KW-0732">Signal</keyword>
<dbReference type="GO" id="GO:0030001">
    <property type="term" value="P:metal ion transport"/>
    <property type="evidence" value="ECO:0007669"/>
    <property type="project" value="InterPro"/>
</dbReference>
<dbReference type="Proteomes" id="UP000250928">
    <property type="component" value="Unassembled WGS sequence"/>
</dbReference>
<keyword evidence="2" id="KW-0479">Metal-binding</keyword>
<dbReference type="GO" id="GO:0046872">
    <property type="term" value="F:metal ion binding"/>
    <property type="evidence" value="ECO:0007669"/>
    <property type="project" value="UniProtKB-KW"/>
</dbReference>
<sequence length="478" mass="53594">MNHRHAALRLLTLLLLLLGASQPLRADPQPSVFASIKPIHSLLTGLMRGTEGAELIVGKGRTPFDYLPDAQQLERLRGAKLVVWVGPELESFLIEPLQALAPGTRVITLLDRPELKILPARHEGYGRDPFLWLDTRNAIILLKLFSDALIEHDPARAHLYQRNYRSMLATLQGIDRQLEYGYRGMKGGSGANYHDTLQYFEQAYALKIRATLAAHPGVRADTGKLLETRARILGGEFACLLTERGHRPQALELLTGGTGINQGELDSFGTRFEPGENLYVDLMMHNTETIRRCLQGEAPQGPVHQPLTESGADPEGIRGRFILVDHNGRTVTEKDLLGKYQLIYFGYTFCPDICPTSLATTSLALDMLGERAKLLQHYFITIDPERDTVAAMKQYVKYFNDDLIGLTGTRNMIDRVARQFNARYEKILEPGRDPQLYAMDHTASVYLMAPDGRFITKFAHGITPETMVELLREHLPGE</sequence>
<evidence type="ECO:0000256" key="1">
    <source>
        <dbReference type="ARBA" id="ARBA00010996"/>
    </source>
</evidence>
<dbReference type="InterPro" id="IPR036249">
    <property type="entry name" value="Thioredoxin-like_sf"/>
</dbReference>
<reference evidence="5 6" key="1">
    <citation type="submission" date="2018-01" db="EMBL/GenBank/DDBJ databases">
        <title>Novel co-symbiosis in the lucinid bivalve Phacoides pectinatus.</title>
        <authorList>
            <person name="Lim S.J."/>
            <person name="Davis B.G."/>
            <person name="Gill D.E."/>
            <person name="Engel A.S."/>
            <person name="Anderson L.C."/>
            <person name="Campbell B.J."/>
        </authorList>
    </citation>
    <scope>NUCLEOTIDE SEQUENCE [LARGE SCALE GENOMIC DNA]</scope>
    <source>
        <strain evidence="5">N3_P5</strain>
    </source>
</reference>
<organism evidence="5 6">
    <name type="scientific">Candidatus Sedimenticola endophacoides</name>
    <dbReference type="NCBI Taxonomy" id="2548426"/>
    <lineage>
        <taxon>Bacteria</taxon>
        <taxon>Pseudomonadati</taxon>
        <taxon>Pseudomonadota</taxon>
        <taxon>Gammaproteobacteria</taxon>
        <taxon>Chromatiales</taxon>
        <taxon>Sedimenticolaceae</taxon>
        <taxon>Sedimenticola</taxon>
    </lineage>
</organism>
<dbReference type="FunFam" id="3.40.30.10:FF:000013">
    <property type="entry name" value="Blast:Protein SCO1 homolog, mitochondrial"/>
    <property type="match status" value="1"/>
</dbReference>
<dbReference type="EMBL" id="PQCO01000253">
    <property type="protein sequence ID" value="PUD99608.1"/>
    <property type="molecule type" value="Genomic_DNA"/>
</dbReference>
<dbReference type="Pfam" id="PF01297">
    <property type="entry name" value="ZnuA"/>
    <property type="match status" value="1"/>
</dbReference>
<comment type="caution">
    <text evidence="5">The sequence shown here is derived from an EMBL/GenBank/DDBJ whole genome shotgun (WGS) entry which is preliminary data.</text>
</comment>
<keyword evidence="3" id="KW-1015">Disulfide bond</keyword>
<evidence type="ECO:0000256" key="3">
    <source>
        <dbReference type="PIRSR" id="PIRSR603782-2"/>
    </source>
</evidence>
<dbReference type="PANTHER" id="PTHR12151">
    <property type="entry name" value="ELECTRON TRANSPORT PROTIN SCO1/SENC FAMILY MEMBER"/>
    <property type="match status" value="1"/>
</dbReference>
<proteinExistence type="inferred from homology"/>
<keyword evidence="2" id="KW-0186">Copper</keyword>
<evidence type="ECO:0000256" key="4">
    <source>
        <dbReference type="SAM" id="SignalP"/>
    </source>
</evidence>
<dbReference type="AlphaFoldDB" id="A0A6N4DMZ7"/>
<dbReference type="Pfam" id="PF02630">
    <property type="entry name" value="SCO1-SenC"/>
    <property type="match status" value="1"/>
</dbReference>
<feature type="binding site" evidence="2">
    <location>
        <position position="354"/>
    </location>
    <ligand>
        <name>Cu cation</name>
        <dbReference type="ChEBI" id="CHEBI:23378"/>
    </ligand>
</feature>
<dbReference type="Gene3D" id="3.40.50.1980">
    <property type="entry name" value="Nitrogenase molybdenum iron protein domain"/>
    <property type="match status" value="2"/>
</dbReference>
<feature type="disulfide bond" description="Redox-active" evidence="3">
    <location>
        <begin position="350"/>
        <end position="354"/>
    </location>
</feature>